<evidence type="ECO:0000313" key="1">
    <source>
        <dbReference type="EMBL" id="VDO03657.1"/>
    </source>
</evidence>
<accession>A0A3P7T3B8</accession>
<proteinExistence type="predicted"/>
<keyword evidence="2" id="KW-1185">Reference proteome</keyword>
<organism evidence="1 2">
    <name type="scientific">Rodentolepis nana</name>
    <name type="common">Dwarf tapeworm</name>
    <name type="synonym">Hymenolepis nana</name>
    <dbReference type="NCBI Taxonomy" id="102285"/>
    <lineage>
        <taxon>Eukaryota</taxon>
        <taxon>Metazoa</taxon>
        <taxon>Spiralia</taxon>
        <taxon>Lophotrochozoa</taxon>
        <taxon>Platyhelminthes</taxon>
        <taxon>Cestoda</taxon>
        <taxon>Eucestoda</taxon>
        <taxon>Cyclophyllidea</taxon>
        <taxon>Hymenolepididae</taxon>
        <taxon>Rodentolepis</taxon>
    </lineage>
</organism>
<name>A0A3P7T3B8_RODNA</name>
<dbReference type="EMBL" id="UZAE01012130">
    <property type="protein sequence ID" value="VDO03657.1"/>
    <property type="molecule type" value="Genomic_DNA"/>
</dbReference>
<dbReference type="Proteomes" id="UP000278807">
    <property type="component" value="Unassembled WGS sequence"/>
</dbReference>
<reference evidence="1 2" key="1">
    <citation type="submission" date="2018-11" db="EMBL/GenBank/DDBJ databases">
        <authorList>
            <consortium name="Pathogen Informatics"/>
        </authorList>
    </citation>
    <scope>NUCLEOTIDE SEQUENCE [LARGE SCALE GENOMIC DNA]</scope>
</reference>
<protein>
    <submittedName>
        <fullName evidence="1">Uncharacterized protein</fullName>
    </submittedName>
</protein>
<sequence length="35" mass="3845">MKGSFAQACVGTHVRIRTRSAASDWVAGVVRRSRQ</sequence>
<gene>
    <name evidence="1" type="ORF">HNAJ_LOCUS7797</name>
</gene>
<evidence type="ECO:0000313" key="2">
    <source>
        <dbReference type="Proteomes" id="UP000278807"/>
    </source>
</evidence>
<dbReference type="AlphaFoldDB" id="A0A3P7T3B8"/>